<dbReference type="AlphaFoldDB" id="A0A7J5D3V5"/>
<sequence length="64" mass="7006">MSPTAALLEEKLDISVEELMEALSDEAKAEELIAAQGWTRDDLLERAEALTRSLSADISTLNMV</sequence>
<organism evidence="1 2">
    <name type="scientific">Streptomyces triticiradicis</name>
    <dbReference type="NCBI Taxonomy" id="2651189"/>
    <lineage>
        <taxon>Bacteria</taxon>
        <taxon>Bacillati</taxon>
        <taxon>Actinomycetota</taxon>
        <taxon>Actinomycetes</taxon>
        <taxon>Kitasatosporales</taxon>
        <taxon>Streptomycetaceae</taxon>
        <taxon>Streptomyces</taxon>
    </lineage>
</organism>
<gene>
    <name evidence="1" type="ORF">F8144_38950</name>
</gene>
<evidence type="ECO:0000313" key="1">
    <source>
        <dbReference type="EMBL" id="KAB1978643.1"/>
    </source>
</evidence>
<proteinExistence type="predicted"/>
<evidence type="ECO:0000313" key="2">
    <source>
        <dbReference type="Proteomes" id="UP000442990"/>
    </source>
</evidence>
<protein>
    <submittedName>
        <fullName evidence="1">Uncharacterized protein</fullName>
    </submittedName>
</protein>
<dbReference type="Proteomes" id="UP000442990">
    <property type="component" value="Unassembled WGS sequence"/>
</dbReference>
<dbReference type="RefSeq" id="WP_151474151.1">
    <property type="nucleotide sequence ID" value="NZ_WBKG01000050.1"/>
</dbReference>
<reference evidence="1 2" key="1">
    <citation type="submission" date="2019-09" db="EMBL/GenBank/DDBJ databases">
        <title>Isolation and identification of active actinomycetes.</title>
        <authorList>
            <person name="Yu Z."/>
            <person name="Han C."/>
            <person name="Yu B."/>
        </authorList>
    </citation>
    <scope>NUCLEOTIDE SEQUENCE [LARGE SCALE GENOMIC DNA]</scope>
    <source>
        <strain evidence="1 2">NEAU-H2</strain>
    </source>
</reference>
<dbReference type="EMBL" id="WBKG01000050">
    <property type="protein sequence ID" value="KAB1978643.1"/>
    <property type="molecule type" value="Genomic_DNA"/>
</dbReference>
<accession>A0A7J5D3V5</accession>
<name>A0A7J5D3V5_9ACTN</name>
<keyword evidence="2" id="KW-1185">Reference proteome</keyword>
<comment type="caution">
    <text evidence="1">The sequence shown here is derived from an EMBL/GenBank/DDBJ whole genome shotgun (WGS) entry which is preliminary data.</text>
</comment>